<keyword evidence="5 6" id="KW-0472">Membrane</keyword>
<evidence type="ECO:0000256" key="1">
    <source>
        <dbReference type="ARBA" id="ARBA00004141"/>
    </source>
</evidence>
<organism evidence="7 8">
    <name type="scientific">Nocardioides baekrokdamisoli</name>
    <dbReference type="NCBI Taxonomy" id="1804624"/>
    <lineage>
        <taxon>Bacteria</taxon>
        <taxon>Bacillati</taxon>
        <taxon>Actinomycetota</taxon>
        <taxon>Actinomycetes</taxon>
        <taxon>Propionibacteriales</taxon>
        <taxon>Nocardioidaceae</taxon>
        <taxon>Nocardioides</taxon>
    </lineage>
</organism>
<dbReference type="RefSeq" id="WP_125569473.1">
    <property type="nucleotide sequence ID" value="NZ_AP019307.1"/>
</dbReference>
<protein>
    <recommendedName>
        <fullName evidence="9">Iron transporter</fullName>
    </recommendedName>
</protein>
<keyword evidence="8" id="KW-1185">Reference proteome</keyword>
<dbReference type="NCBIfam" id="NF041756">
    <property type="entry name" value="EfeU"/>
    <property type="match status" value="1"/>
</dbReference>
<feature type="transmembrane region" description="Helical" evidence="6">
    <location>
        <begin position="245"/>
        <end position="263"/>
    </location>
</feature>
<dbReference type="Pfam" id="PF03239">
    <property type="entry name" value="FTR1"/>
    <property type="match status" value="1"/>
</dbReference>
<feature type="transmembrane region" description="Helical" evidence="6">
    <location>
        <begin position="6"/>
        <end position="26"/>
    </location>
</feature>
<feature type="transmembrane region" description="Helical" evidence="6">
    <location>
        <begin position="33"/>
        <end position="56"/>
    </location>
</feature>
<evidence type="ECO:0008006" key="9">
    <source>
        <dbReference type="Google" id="ProtNLM"/>
    </source>
</evidence>
<evidence type="ECO:0000256" key="3">
    <source>
        <dbReference type="ARBA" id="ARBA00022692"/>
    </source>
</evidence>
<evidence type="ECO:0000313" key="7">
    <source>
        <dbReference type="EMBL" id="BBH18124.1"/>
    </source>
</evidence>
<dbReference type="EMBL" id="AP019307">
    <property type="protein sequence ID" value="BBH18124.1"/>
    <property type="molecule type" value="Genomic_DNA"/>
</dbReference>
<comment type="similarity">
    <text evidence="2">Belongs to the oxidase-dependent Fe transporter (OFeT) (TC 9.A.10.1) family.</text>
</comment>
<reference evidence="7 8" key="1">
    <citation type="submission" date="2018-11" db="EMBL/GenBank/DDBJ databases">
        <title>Complete genome sequence of Nocardioides baekrokdamisoli strain KCTC 39748.</title>
        <authorList>
            <person name="Kang S.W."/>
            <person name="Lee K.C."/>
            <person name="Kim K.K."/>
            <person name="Kim J.S."/>
            <person name="Kim D.S."/>
            <person name="Ko S.H."/>
            <person name="Yang S.H."/>
            <person name="Shin Y.K."/>
            <person name="Lee J.S."/>
        </authorList>
    </citation>
    <scope>NUCLEOTIDE SEQUENCE [LARGE SCALE GENOMIC DNA]</scope>
    <source>
        <strain evidence="7 8">KCTC 39748</strain>
    </source>
</reference>
<keyword evidence="4 6" id="KW-1133">Transmembrane helix</keyword>
<name>A0A3G9J3W6_9ACTN</name>
<proteinExistence type="inferred from homology"/>
<dbReference type="OrthoDB" id="7260758at2"/>
<comment type="subcellular location">
    <subcellularLocation>
        <location evidence="1">Membrane</location>
        <topology evidence="1">Multi-pass membrane protein</topology>
    </subcellularLocation>
</comment>
<dbReference type="PANTHER" id="PTHR31632">
    <property type="entry name" value="IRON TRANSPORTER FTH1"/>
    <property type="match status" value="1"/>
</dbReference>
<evidence type="ECO:0000256" key="5">
    <source>
        <dbReference type="ARBA" id="ARBA00023136"/>
    </source>
</evidence>
<dbReference type="Proteomes" id="UP000271573">
    <property type="component" value="Chromosome"/>
</dbReference>
<sequence length="398" mass="41399">MLPTLVIGLREGLEAVLIVAILATFLRRNGAKLTGLWIGVGAGIGLSFAVGVSLRIIEKDLPQAQQEALETVIGIIAVCFVTAMILWMRKHARDLKADLEASAAAAIAQGTTMAAAVMAFLAVLREGFETAVFLLATIQNASSAPSAMGGAALGIAISVVLGLAIFRGGVRLNMQRFFLVTGVFLVFVSAGLVLWAFRTGHEAGWVAVGQGRTVDLSWLAPTGSIRSAVLTGVLGIPADPRVIELLAWACYLVPMLVVLLWNGPALPRRIRLQGAGLLAIAAATLALVVPAATPAARPTSLSAAELVTALGRSPIGLDRSLAPGPYAATWSEHTVTVTGGGLIGPRTYSVAPAASTDPGNDRVLWRRWFPLALLLTAGALAIRLPRLPKGPHHVPSAA</sequence>
<evidence type="ECO:0000313" key="8">
    <source>
        <dbReference type="Proteomes" id="UP000271573"/>
    </source>
</evidence>
<dbReference type="KEGG" id="nbe:Back2_24110"/>
<evidence type="ECO:0000256" key="2">
    <source>
        <dbReference type="ARBA" id="ARBA00008333"/>
    </source>
</evidence>
<evidence type="ECO:0000256" key="4">
    <source>
        <dbReference type="ARBA" id="ARBA00022989"/>
    </source>
</evidence>
<feature type="transmembrane region" description="Helical" evidence="6">
    <location>
        <begin position="68"/>
        <end position="87"/>
    </location>
</feature>
<gene>
    <name evidence="7" type="ORF">Back2_24110</name>
</gene>
<feature type="transmembrane region" description="Helical" evidence="6">
    <location>
        <begin position="144"/>
        <end position="165"/>
    </location>
</feature>
<keyword evidence="3 6" id="KW-0812">Transmembrane</keyword>
<evidence type="ECO:0000256" key="6">
    <source>
        <dbReference type="SAM" id="Phobius"/>
    </source>
</evidence>
<accession>A0A3G9J3W6</accession>
<feature type="transmembrane region" description="Helical" evidence="6">
    <location>
        <begin position="99"/>
        <end position="124"/>
    </location>
</feature>
<dbReference type="GO" id="GO:0015093">
    <property type="term" value="F:ferrous iron transmembrane transporter activity"/>
    <property type="evidence" value="ECO:0007669"/>
    <property type="project" value="TreeGrafter"/>
</dbReference>
<dbReference type="InterPro" id="IPR004923">
    <property type="entry name" value="FTR1/Fip1/EfeU"/>
</dbReference>
<feature type="transmembrane region" description="Helical" evidence="6">
    <location>
        <begin position="275"/>
        <end position="293"/>
    </location>
</feature>
<dbReference type="AlphaFoldDB" id="A0A3G9J3W6"/>
<dbReference type="PANTHER" id="PTHR31632:SF2">
    <property type="entry name" value="PLASMA MEMBRANE IRON PERMEASE"/>
    <property type="match status" value="1"/>
</dbReference>
<feature type="transmembrane region" description="Helical" evidence="6">
    <location>
        <begin position="177"/>
        <end position="197"/>
    </location>
</feature>
<dbReference type="GO" id="GO:0033573">
    <property type="term" value="C:high-affinity iron permease complex"/>
    <property type="evidence" value="ECO:0007669"/>
    <property type="project" value="InterPro"/>
</dbReference>